<dbReference type="Gene3D" id="1.10.1740.10">
    <property type="match status" value="1"/>
</dbReference>
<name>A0ABS3Q4N0_9GAMM</name>
<dbReference type="InterPro" id="IPR013324">
    <property type="entry name" value="RNA_pol_sigma_r3/r4-like"/>
</dbReference>
<dbReference type="NCBIfam" id="TIGR02937">
    <property type="entry name" value="sigma70-ECF"/>
    <property type="match status" value="1"/>
</dbReference>
<feature type="region of interest" description="Disordered" evidence="5">
    <location>
        <begin position="112"/>
        <end position="133"/>
    </location>
</feature>
<accession>A0ABS3Q4N0</accession>
<organism evidence="8 9">
    <name type="scientific">Thiomicrorhabdus marina</name>
    <dbReference type="NCBI Taxonomy" id="2818442"/>
    <lineage>
        <taxon>Bacteria</taxon>
        <taxon>Pseudomonadati</taxon>
        <taxon>Pseudomonadota</taxon>
        <taxon>Gammaproteobacteria</taxon>
        <taxon>Thiotrichales</taxon>
        <taxon>Piscirickettsiaceae</taxon>
        <taxon>Thiomicrorhabdus</taxon>
    </lineage>
</organism>
<dbReference type="PANTHER" id="PTHR43133">
    <property type="entry name" value="RNA POLYMERASE ECF-TYPE SIGMA FACTO"/>
    <property type="match status" value="1"/>
</dbReference>
<evidence type="ECO:0000256" key="5">
    <source>
        <dbReference type="SAM" id="MobiDB-lite"/>
    </source>
</evidence>
<dbReference type="SUPFAM" id="SSF88659">
    <property type="entry name" value="Sigma3 and sigma4 domains of RNA polymerase sigma factors"/>
    <property type="match status" value="1"/>
</dbReference>
<comment type="caution">
    <text evidence="8">The sequence shown here is derived from an EMBL/GenBank/DDBJ whole genome shotgun (WGS) entry which is preliminary data.</text>
</comment>
<dbReference type="InterPro" id="IPR036388">
    <property type="entry name" value="WH-like_DNA-bd_sf"/>
</dbReference>
<evidence type="ECO:0000256" key="4">
    <source>
        <dbReference type="ARBA" id="ARBA00023163"/>
    </source>
</evidence>
<dbReference type="CDD" id="cd06171">
    <property type="entry name" value="Sigma70_r4"/>
    <property type="match status" value="1"/>
</dbReference>
<evidence type="ECO:0000256" key="3">
    <source>
        <dbReference type="ARBA" id="ARBA00023082"/>
    </source>
</evidence>
<dbReference type="InterPro" id="IPR007627">
    <property type="entry name" value="RNA_pol_sigma70_r2"/>
</dbReference>
<keyword evidence="2" id="KW-0805">Transcription regulation</keyword>
<dbReference type="InterPro" id="IPR014284">
    <property type="entry name" value="RNA_pol_sigma-70_dom"/>
</dbReference>
<evidence type="ECO:0000313" key="9">
    <source>
        <dbReference type="Proteomes" id="UP000664835"/>
    </source>
</evidence>
<feature type="domain" description="RNA polymerase sigma factor 70 region 4 type 2" evidence="7">
    <location>
        <begin position="141"/>
        <end position="190"/>
    </location>
</feature>
<dbReference type="EMBL" id="JAGETV010000008">
    <property type="protein sequence ID" value="MBO1927226.1"/>
    <property type="molecule type" value="Genomic_DNA"/>
</dbReference>
<keyword evidence="4" id="KW-0804">Transcription</keyword>
<dbReference type="PANTHER" id="PTHR43133:SF51">
    <property type="entry name" value="RNA POLYMERASE SIGMA FACTOR"/>
    <property type="match status" value="1"/>
</dbReference>
<proteinExistence type="inferred from homology"/>
<dbReference type="Pfam" id="PF04542">
    <property type="entry name" value="Sigma70_r2"/>
    <property type="match status" value="1"/>
</dbReference>
<dbReference type="SUPFAM" id="SSF88946">
    <property type="entry name" value="Sigma2 domain of RNA polymerase sigma factors"/>
    <property type="match status" value="1"/>
</dbReference>
<keyword evidence="9" id="KW-1185">Reference proteome</keyword>
<evidence type="ECO:0000259" key="6">
    <source>
        <dbReference type="Pfam" id="PF04542"/>
    </source>
</evidence>
<dbReference type="InterPro" id="IPR013325">
    <property type="entry name" value="RNA_pol_sigma_r2"/>
</dbReference>
<gene>
    <name evidence="8" type="ORF">J3998_06515</name>
</gene>
<keyword evidence="3" id="KW-0731">Sigma factor</keyword>
<evidence type="ECO:0000256" key="2">
    <source>
        <dbReference type="ARBA" id="ARBA00023015"/>
    </source>
</evidence>
<comment type="similarity">
    <text evidence="1">Belongs to the sigma-70 factor family. ECF subfamily.</text>
</comment>
<dbReference type="NCBIfam" id="NF008888">
    <property type="entry name" value="PRK11922.1"/>
    <property type="match status" value="1"/>
</dbReference>
<reference evidence="8 9" key="1">
    <citation type="submission" date="2021-03" db="EMBL/GenBank/DDBJ databases">
        <title>Thiomicrorhabdus sp.nov.,novel sulfur-oxidizing bacteria isolated from coastal sediment.</title>
        <authorList>
            <person name="Liu X."/>
        </authorList>
    </citation>
    <scope>NUCLEOTIDE SEQUENCE [LARGE SCALE GENOMIC DNA]</scope>
    <source>
        <strain evidence="8 9">6S2-11</strain>
    </source>
</reference>
<evidence type="ECO:0000256" key="1">
    <source>
        <dbReference type="ARBA" id="ARBA00010641"/>
    </source>
</evidence>
<dbReference type="RefSeq" id="WP_208148864.1">
    <property type="nucleotide sequence ID" value="NZ_JAGETV010000008.1"/>
</dbReference>
<dbReference type="Gene3D" id="1.10.10.10">
    <property type="entry name" value="Winged helix-like DNA-binding domain superfamily/Winged helix DNA-binding domain"/>
    <property type="match status" value="1"/>
</dbReference>
<feature type="domain" description="RNA polymerase sigma-70 region 2" evidence="6">
    <location>
        <begin position="33"/>
        <end position="100"/>
    </location>
</feature>
<sequence length="238" mass="26530">MLYPDQSTTDTTSDAELAQRMSAGDTVALARVMRRYNQSLYRAARSILKNEQDAEEAVQDAYLKGYRNIGQFHGQAKLSTWLTRIVINEALARQRKHRRRAAIIPIDADAAVDSPTAEDSPMPKVTSASPERDAERAEVRRLIERNIDKLPDAFRCVFVLRALEEMTVEETASCLGIAEATVRSRYFRARGLMREAIAREIDLNHEDAFSFAGTRCDRIVAGVMARLAGEVNNAPAGS</sequence>
<evidence type="ECO:0000313" key="8">
    <source>
        <dbReference type="EMBL" id="MBO1927226.1"/>
    </source>
</evidence>
<dbReference type="InterPro" id="IPR039425">
    <property type="entry name" value="RNA_pol_sigma-70-like"/>
</dbReference>
<dbReference type="InterPro" id="IPR013249">
    <property type="entry name" value="RNA_pol_sigma70_r4_t2"/>
</dbReference>
<dbReference type="Proteomes" id="UP000664835">
    <property type="component" value="Unassembled WGS sequence"/>
</dbReference>
<protein>
    <submittedName>
        <fullName evidence="8">RNA polymerase sigma factor</fullName>
    </submittedName>
</protein>
<dbReference type="Pfam" id="PF08281">
    <property type="entry name" value="Sigma70_r4_2"/>
    <property type="match status" value="1"/>
</dbReference>
<evidence type="ECO:0000259" key="7">
    <source>
        <dbReference type="Pfam" id="PF08281"/>
    </source>
</evidence>